<dbReference type="PANTHER" id="PTHR46049:SF5">
    <property type="entry name" value="PLECKSTRIN HOMOLOGY DOMAIN-CONTAINING FAMILY H MEMBER 3"/>
    <property type="match status" value="1"/>
</dbReference>
<organism evidence="3 4">
    <name type="scientific">Sphaeroforma arctica JP610</name>
    <dbReference type="NCBI Taxonomy" id="667725"/>
    <lineage>
        <taxon>Eukaryota</taxon>
        <taxon>Ichthyosporea</taxon>
        <taxon>Ichthyophonida</taxon>
        <taxon>Sphaeroforma</taxon>
    </lineage>
</organism>
<evidence type="ECO:0000313" key="3">
    <source>
        <dbReference type="EMBL" id="KNC77399.1"/>
    </source>
</evidence>
<dbReference type="GeneID" id="25910643"/>
<protein>
    <recommendedName>
        <fullName evidence="2">FERM domain-containing protein</fullName>
    </recommendedName>
</protein>
<proteinExistence type="predicted"/>
<feature type="domain" description="FERM" evidence="2">
    <location>
        <begin position="1"/>
        <end position="414"/>
    </location>
</feature>
<evidence type="ECO:0000256" key="1">
    <source>
        <dbReference type="SAM" id="MobiDB-lite"/>
    </source>
</evidence>
<dbReference type="InterPro" id="IPR051724">
    <property type="entry name" value="Actin_motor_Myosin"/>
</dbReference>
<keyword evidence="4" id="KW-1185">Reference proteome</keyword>
<dbReference type="PROSITE" id="PS50057">
    <property type="entry name" value="FERM_3"/>
    <property type="match status" value="1"/>
</dbReference>
<gene>
    <name evidence="3" type="ORF">SARC_10139</name>
</gene>
<dbReference type="Gene3D" id="2.30.29.30">
    <property type="entry name" value="Pleckstrin-homology domain (PH domain)/Phosphotyrosine-binding domain (PTB)"/>
    <property type="match status" value="1"/>
</dbReference>
<dbReference type="STRING" id="667725.A0A0L0FKT5"/>
<sequence>FTPTTTVAEILDDLTAELGLLKAKRIHTYALYEDCQEYGLKMIDSSSVLASVLAKWESFGRRGIPTGTWAVCMRIQCYAETTEDSPLEKENDLTFYQTHDSFLRGWIPFNELQSLKQAAIYLHYRFGDRPQQFSYEATPALPNGLFSLIPQRVVLGKYGESGLRDAIKAVTQGGMSWSSDELLNSAESLGVASPNSDLASAQSKGLRMTMKKLRGSVANKKETNRDSMGSAHGSDMNSASSGLNAGVGEERKARSGLMRTLKKMTLRKDVHRGQPIKELLFNIDQQWMALSGLSKSESAEIYMAAATRSPAYGCAMFEIEYYSKDTRETMGVTYDQLNMNRNRWLAVSRKGLEIRVRNTAATEISIPYEDIVSTELPERNAFECATTEEVLVFLTHGDEHYEINKLFTAYLSSD</sequence>
<dbReference type="PANTHER" id="PTHR46049">
    <property type="entry name" value="AGAP003327-PA"/>
    <property type="match status" value="1"/>
</dbReference>
<name>A0A0L0FKT5_9EUKA</name>
<dbReference type="InterPro" id="IPR019748">
    <property type="entry name" value="FERM_central"/>
</dbReference>
<dbReference type="RefSeq" id="XP_014151301.1">
    <property type="nucleotide sequence ID" value="XM_014295826.1"/>
</dbReference>
<dbReference type="EMBL" id="KQ242745">
    <property type="protein sequence ID" value="KNC77399.1"/>
    <property type="molecule type" value="Genomic_DNA"/>
</dbReference>
<dbReference type="InterPro" id="IPR000299">
    <property type="entry name" value="FERM_domain"/>
</dbReference>
<feature type="region of interest" description="Disordered" evidence="1">
    <location>
        <begin position="215"/>
        <end position="252"/>
    </location>
</feature>
<dbReference type="OrthoDB" id="6108017at2759"/>
<reference evidence="3 4" key="1">
    <citation type="submission" date="2011-02" db="EMBL/GenBank/DDBJ databases">
        <title>The Genome Sequence of Sphaeroforma arctica JP610.</title>
        <authorList>
            <consortium name="The Broad Institute Genome Sequencing Platform"/>
            <person name="Russ C."/>
            <person name="Cuomo C."/>
            <person name="Young S.K."/>
            <person name="Zeng Q."/>
            <person name="Gargeya S."/>
            <person name="Alvarado L."/>
            <person name="Berlin A."/>
            <person name="Chapman S.B."/>
            <person name="Chen Z."/>
            <person name="Freedman E."/>
            <person name="Gellesch M."/>
            <person name="Goldberg J."/>
            <person name="Griggs A."/>
            <person name="Gujja S."/>
            <person name="Heilman E."/>
            <person name="Heiman D."/>
            <person name="Howarth C."/>
            <person name="Mehta T."/>
            <person name="Neiman D."/>
            <person name="Pearson M."/>
            <person name="Roberts A."/>
            <person name="Saif S."/>
            <person name="Shea T."/>
            <person name="Shenoy N."/>
            <person name="Sisk P."/>
            <person name="Stolte C."/>
            <person name="Sykes S."/>
            <person name="White J."/>
            <person name="Yandava C."/>
            <person name="Burger G."/>
            <person name="Gray M.W."/>
            <person name="Holland P.W.H."/>
            <person name="King N."/>
            <person name="Lang F.B.F."/>
            <person name="Roger A.J."/>
            <person name="Ruiz-Trillo I."/>
            <person name="Haas B."/>
            <person name="Nusbaum C."/>
            <person name="Birren B."/>
        </authorList>
    </citation>
    <scope>NUCLEOTIDE SEQUENCE [LARGE SCALE GENOMIC DNA]</scope>
    <source>
        <strain evidence="3 4">JP610</strain>
    </source>
</reference>
<dbReference type="InterPro" id="IPR011993">
    <property type="entry name" value="PH-like_dom_sf"/>
</dbReference>
<evidence type="ECO:0000313" key="4">
    <source>
        <dbReference type="Proteomes" id="UP000054560"/>
    </source>
</evidence>
<dbReference type="Gene3D" id="3.10.20.90">
    <property type="entry name" value="Phosphatidylinositol 3-kinase Catalytic Subunit, Chain A, domain 1"/>
    <property type="match status" value="1"/>
</dbReference>
<evidence type="ECO:0000259" key="2">
    <source>
        <dbReference type="PROSITE" id="PS50057"/>
    </source>
</evidence>
<dbReference type="AlphaFoldDB" id="A0A0L0FKT5"/>
<feature type="non-terminal residue" evidence="3">
    <location>
        <position position="1"/>
    </location>
</feature>
<accession>A0A0L0FKT5</accession>
<dbReference type="Pfam" id="PF00373">
    <property type="entry name" value="FERM_M"/>
    <property type="match status" value="1"/>
</dbReference>
<dbReference type="Proteomes" id="UP000054560">
    <property type="component" value="Unassembled WGS sequence"/>
</dbReference>